<dbReference type="EC" id="2.7.11.1" evidence="1"/>
<dbReference type="CDD" id="cd14014">
    <property type="entry name" value="STKc_PknB_like"/>
    <property type="match status" value="1"/>
</dbReference>
<organism evidence="10 11">
    <name type="scientific">Mycobacterium paraense</name>
    <dbReference type="NCBI Taxonomy" id="767916"/>
    <lineage>
        <taxon>Bacteria</taxon>
        <taxon>Bacillati</taxon>
        <taxon>Actinomycetota</taxon>
        <taxon>Actinomycetes</taxon>
        <taxon>Mycobacteriales</taxon>
        <taxon>Mycobacteriaceae</taxon>
        <taxon>Mycobacterium</taxon>
        <taxon>Mycobacterium simiae complex</taxon>
    </lineage>
</organism>
<evidence type="ECO:0000259" key="9">
    <source>
        <dbReference type="PROSITE" id="PS50011"/>
    </source>
</evidence>
<name>A0A1X2A505_9MYCO</name>
<evidence type="ECO:0000256" key="1">
    <source>
        <dbReference type="ARBA" id="ARBA00012513"/>
    </source>
</evidence>
<keyword evidence="8" id="KW-0472">Membrane</keyword>
<evidence type="ECO:0000256" key="3">
    <source>
        <dbReference type="ARBA" id="ARBA00022679"/>
    </source>
</evidence>
<keyword evidence="3" id="KW-0808">Transferase</keyword>
<evidence type="ECO:0000313" key="11">
    <source>
        <dbReference type="Proteomes" id="UP000193285"/>
    </source>
</evidence>
<dbReference type="InterPro" id="IPR008271">
    <property type="entry name" value="Ser/Thr_kinase_AS"/>
</dbReference>
<feature type="region of interest" description="Disordered" evidence="7">
    <location>
        <begin position="347"/>
        <end position="380"/>
    </location>
</feature>
<keyword evidence="8" id="KW-1133">Transmembrane helix</keyword>
<dbReference type="RefSeq" id="WP_142280339.1">
    <property type="nucleotide sequence ID" value="NZ_LQPN01000066.1"/>
</dbReference>
<dbReference type="Proteomes" id="UP000193285">
    <property type="component" value="Unassembled WGS sequence"/>
</dbReference>
<comment type="caution">
    <text evidence="10">The sequence shown here is derived from an EMBL/GenBank/DDBJ whole genome shotgun (WGS) entry which is preliminary data.</text>
</comment>
<sequence length="380" mass="39847">MALASGATFAGYLVARRLGSGPTGTVYLAQDPRASRWRALKVLAPALSEDAEFRRRFLDEVPVATRLHHPNIVEARDRGEFDGQLYVAMEYVEGITAARLIAERFPAVAPAGEVLTIVTALAGALDYAHERGLLHRDVKPANVLLPGRDEGEQRTLLTDFGVVRPPGTVGYVAPEQLLGAGVDARADQYGLAATAFHLLTGAPPPTDGAPPRLSDQRPELRRLDGVFARALANGADDRFGSCRAFAAAANEQAGLPGAARKPRAVLVAEFPAYARRAARERPPAVSPAPRRESPAGASGPPAAGEREPARPAPRRRWTRRRALGAVAVLLVAAVLAVGFLIGRKTDSTVAPAGRPTTTAPAAPAPADPASPPAGPPAPAR</sequence>
<evidence type="ECO:0000256" key="8">
    <source>
        <dbReference type="SAM" id="Phobius"/>
    </source>
</evidence>
<evidence type="ECO:0000256" key="6">
    <source>
        <dbReference type="ARBA" id="ARBA00022840"/>
    </source>
</evidence>
<dbReference type="STRING" id="767916.AWB91_00385"/>
<dbReference type="PANTHER" id="PTHR43289:SF6">
    <property type="entry name" value="SERINE_THREONINE-PROTEIN KINASE NEKL-3"/>
    <property type="match status" value="1"/>
</dbReference>
<keyword evidence="6" id="KW-0067">ATP-binding</keyword>
<dbReference type="InterPro" id="IPR000719">
    <property type="entry name" value="Prot_kinase_dom"/>
</dbReference>
<evidence type="ECO:0000256" key="2">
    <source>
        <dbReference type="ARBA" id="ARBA00022527"/>
    </source>
</evidence>
<dbReference type="SMART" id="SM00220">
    <property type="entry name" value="S_TKc"/>
    <property type="match status" value="1"/>
</dbReference>
<evidence type="ECO:0000256" key="4">
    <source>
        <dbReference type="ARBA" id="ARBA00022741"/>
    </source>
</evidence>
<reference evidence="10 11" key="1">
    <citation type="journal article" date="2015" name="Emerg. Microbes Infect.">
        <title>Characterization of 17 strains belonging to the Mycobacterium simiae complex and description of Mycobacterium paraense sp. nov.</title>
        <authorList>
            <person name="Fusco da Costa A.R."/>
            <person name="Fedrizzi T."/>
            <person name="Lopes M.L."/>
            <person name="Pecorari M."/>
            <person name="Oliveira da Costa W.L."/>
            <person name="Giacobazzi E."/>
            <person name="da Costa Bahia J.R."/>
            <person name="De Sanctis V."/>
            <person name="Batista Lima K.V."/>
            <person name="Bertorelli R."/>
            <person name="Grottola A."/>
            <person name="Fabio A."/>
            <person name="Mariottini A."/>
            <person name="Ferretti P."/>
            <person name="Di Leva F."/>
            <person name="Fregni Serpini G."/>
            <person name="Tagliazucchi S."/>
            <person name="Rumpianesi F."/>
            <person name="Jousson O."/>
            <person name="Segata N."/>
            <person name="Tortoli E."/>
        </authorList>
    </citation>
    <scope>NUCLEOTIDE SEQUENCE [LARGE SCALE GENOMIC DNA]</scope>
    <source>
        <strain evidence="10 11">IEC33</strain>
    </source>
</reference>
<dbReference type="PROSITE" id="PS00108">
    <property type="entry name" value="PROTEIN_KINASE_ST"/>
    <property type="match status" value="1"/>
</dbReference>
<keyword evidence="4" id="KW-0547">Nucleotide-binding</keyword>
<feature type="transmembrane region" description="Helical" evidence="8">
    <location>
        <begin position="322"/>
        <end position="341"/>
    </location>
</feature>
<gene>
    <name evidence="10" type="ORF">AWB90_21780</name>
</gene>
<dbReference type="AlphaFoldDB" id="A0A1X2A505"/>
<feature type="domain" description="Protein kinase" evidence="9">
    <location>
        <begin position="12"/>
        <end position="255"/>
    </location>
</feature>
<dbReference type="EMBL" id="LQPN01000066">
    <property type="protein sequence ID" value="ORW40567.1"/>
    <property type="molecule type" value="Genomic_DNA"/>
</dbReference>
<dbReference type="OrthoDB" id="4702250at2"/>
<dbReference type="GO" id="GO:0005524">
    <property type="term" value="F:ATP binding"/>
    <property type="evidence" value="ECO:0007669"/>
    <property type="project" value="UniProtKB-KW"/>
</dbReference>
<evidence type="ECO:0000256" key="7">
    <source>
        <dbReference type="SAM" id="MobiDB-lite"/>
    </source>
</evidence>
<protein>
    <recommendedName>
        <fullName evidence="1">non-specific serine/threonine protein kinase</fullName>
        <ecNumber evidence="1">2.7.11.1</ecNumber>
    </recommendedName>
</protein>
<feature type="compositionally biased region" description="Low complexity" evidence="7">
    <location>
        <begin position="350"/>
        <end position="361"/>
    </location>
</feature>
<keyword evidence="2" id="KW-0723">Serine/threonine-protein kinase</keyword>
<dbReference type="GO" id="GO:0080090">
    <property type="term" value="P:regulation of primary metabolic process"/>
    <property type="evidence" value="ECO:0007669"/>
    <property type="project" value="UniProtKB-ARBA"/>
</dbReference>
<feature type="compositionally biased region" description="Low complexity" evidence="7">
    <location>
        <begin position="294"/>
        <end position="303"/>
    </location>
</feature>
<feature type="region of interest" description="Disordered" evidence="7">
    <location>
        <begin position="277"/>
        <end position="316"/>
    </location>
</feature>
<proteinExistence type="predicted"/>
<evidence type="ECO:0000313" key="10">
    <source>
        <dbReference type="EMBL" id="ORW40567.1"/>
    </source>
</evidence>
<feature type="compositionally biased region" description="Pro residues" evidence="7">
    <location>
        <begin position="362"/>
        <end position="380"/>
    </location>
</feature>
<keyword evidence="8" id="KW-0812">Transmembrane</keyword>
<dbReference type="PANTHER" id="PTHR43289">
    <property type="entry name" value="MITOGEN-ACTIVATED PROTEIN KINASE KINASE KINASE 20-RELATED"/>
    <property type="match status" value="1"/>
</dbReference>
<dbReference type="InterPro" id="IPR011009">
    <property type="entry name" value="Kinase-like_dom_sf"/>
</dbReference>
<accession>A0A1X2A505</accession>
<keyword evidence="5" id="KW-0418">Kinase</keyword>
<dbReference type="Pfam" id="PF00069">
    <property type="entry name" value="Pkinase"/>
    <property type="match status" value="1"/>
</dbReference>
<dbReference type="Gene3D" id="1.10.510.10">
    <property type="entry name" value="Transferase(Phosphotransferase) domain 1"/>
    <property type="match status" value="1"/>
</dbReference>
<evidence type="ECO:0000256" key="5">
    <source>
        <dbReference type="ARBA" id="ARBA00022777"/>
    </source>
</evidence>
<dbReference type="GO" id="GO:0004674">
    <property type="term" value="F:protein serine/threonine kinase activity"/>
    <property type="evidence" value="ECO:0007669"/>
    <property type="project" value="UniProtKB-KW"/>
</dbReference>
<dbReference type="Gene3D" id="3.30.200.20">
    <property type="entry name" value="Phosphorylase Kinase, domain 1"/>
    <property type="match status" value="1"/>
</dbReference>
<dbReference type="PROSITE" id="PS50011">
    <property type="entry name" value="PROTEIN_KINASE_DOM"/>
    <property type="match status" value="1"/>
</dbReference>
<dbReference type="SUPFAM" id="SSF56112">
    <property type="entry name" value="Protein kinase-like (PK-like)"/>
    <property type="match status" value="1"/>
</dbReference>